<feature type="domain" description="Solute-binding protein family 5" evidence="5">
    <location>
        <begin position="85"/>
        <end position="439"/>
    </location>
</feature>
<dbReference type="PROSITE" id="PS51257">
    <property type="entry name" value="PROKAR_LIPOPROTEIN"/>
    <property type="match status" value="1"/>
</dbReference>
<keyword evidence="2" id="KW-0813">Transport</keyword>
<name>A0A4V6PIE4_9MICC</name>
<dbReference type="InterPro" id="IPR030678">
    <property type="entry name" value="Peptide/Ni-bd"/>
</dbReference>
<evidence type="ECO:0000256" key="2">
    <source>
        <dbReference type="ARBA" id="ARBA00022448"/>
    </source>
</evidence>
<dbReference type="PANTHER" id="PTHR30290">
    <property type="entry name" value="PERIPLASMIC BINDING COMPONENT OF ABC TRANSPORTER"/>
    <property type="match status" value="1"/>
</dbReference>
<feature type="signal peptide" evidence="4">
    <location>
        <begin position="1"/>
        <end position="26"/>
    </location>
</feature>
<evidence type="ECO:0000256" key="1">
    <source>
        <dbReference type="ARBA" id="ARBA00005695"/>
    </source>
</evidence>
<dbReference type="PIRSF" id="PIRSF002741">
    <property type="entry name" value="MppA"/>
    <property type="match status" value="1"/>
</dbReference>
<dbReference type="GO" id="GO:0015833">
    <property type="term" value="P:peptide transport"/>
    <property type="evidence" value="ECO:0007669"/>
    <property type="project" value="TreeGrafter"/>
</dbReference>
<dbReference type="InterPro" id="IPR000914">
    <property type="entry name" value="SBP_5_dom"/>
</dbReference>
<dbReference type="PANTHER" id="PTHR30290:SF9">
    <property type="entry name" value="OLIGOPEPTIDE-BINDING PROTEIN APPA"/>
    <property type="match status" value="1"/>
</dbReference>
<evidence type="ECO:0000256" key="4">
    <source>
        <dbReference type="SAM" id="SignalP"/>
    </source>
</evidence>
<evidence type="ECO:0000256" key="3">
    <source>
        <dbReference type="ARBA" id="ARBA00022729"/>
    </source>
</evidence>
<dbReference type="Proteomes" id="UP000295511">
    <property type="component" value="Unassembled WGS sequence"/>
</dbReference>
<dbReference type="CDD" id="cd08509">
    <property type="entry name" value="PBP2_TmCBP_oligosaccharides_like"/>
    <property type="match status" value="1"/>
</dbReference>
<reference evidence="6 7" key="1">
    <citation type="submission" date="2019-03" db="EMBL/GenBank/DDBJ databases">
        <title>Whole genome sequence of Arthrobacter sp JH1-1.</title>
        <authorList>
            <person name="Trinh H.N."/>
        </authorList>
    </citation>
    <scope>NUCLEOTIDE SEQUENCE [LARGE SCALE GENOMIC DNA]</scope>
    <source>
        <strain evidence="6 7">JH1-1</strain>
    </source>
</reference>
<evidence type="ECO:0000313" key="7">
    <source>
        <dbReference type="Proteomes" id="UP000295511"/>
    </source>
</evidence>
<keyword evidence="7" id="KW-1185">Reference proteome</keyword>
<feature type="chain" id="PRO_5039057850" evidence="4">
    <location>
        <begin position="27"/>
        <end position="556"/>
    </location>
</feature>
<sequence>MRLMKLSKKFVVGVCMFLLLALSACGGGSSGQGGSTHTLRMAAGATGPFTSQFNPFLQASGSSSGYSGLVIYEPLMLVDYVKDTTKPWLAQSSKWNQDGTQLTIDLRPGVKWSDGTAFTADDVAFTFELMTKFKALNFNGLPIKSATAASPTQVVVSFTAPAFQTLWYVTEPVQKKQWSSVADPVTYANPKPVGTGPFMLKSFTPQVITLDKNPGYWDAGKPAVDSIQYLAYDSESSMVAAMQGGQVDWIVSSNTDPTQITQHSPSTLASWASTFGVSIYLLPNATMAPTNDAAVRKAISQAIDRPNLAKLAFGPGAQPVQSPTGLDGAGATDMIADQYKNLSLGTGDASASKQTLQGAGYTMGSDGYFVSPDGKQLALTLTVPTTNPYGDWVRAGTLMTESLKAAGIKLTVKPESQQSWRSDVALGNFQLSMRAAGGAGSLYDNLSRLVSQPVPTAGKQAVVNWERYSNPKAGELLNAMASSDSSSPAFKQALDGLQSILVDEAPVIPLGNPAAAGVWRTAAFTGWPSEQDPYGLPTANKPSVVDIAARLAPAHH</sequence>
<dbReference type="GO" id="GO:0043190">
    <property type="term" value="C:ATP-binding cassette (ABC) transporter complex"/>
    <property type="evidence" value="ECO:0007669"/>
    <property type="project" value="InterPro"/>
</dbReference>
<dbReference type="RefSeq" id="WP_133205148.1">
    <property type="nucleotide sequence ID" value="NZ_SMRU01000018.1"/>
</dbReference>
<organism evidence="6 7">
    <name type="scientific">Arthrobacter terricola</name>
    <dbReference type="NCBI Taxonomy" id="2547396"/>
    <lineage>
        <taxon>Bacteria</taxon>
        <taxon>Bacillati</taxon>
        <taxon>Actinomycetota</taxon>
        <taxon>Actinomycetes</taxon>
        <taxon>Micrococcales</taxon>
        <taxon>Micrococcaceae</taxon>
        <taxon>Arthrobacter</taxon>
    </lineage>
</organism>
<evidence type="ECO:0000259" key="5">
    <source>
        <dbReference type="Pfam" id="PF00496"/>
    </source>
</evidence>
<protein>
    <submittedName>
        <fullName evidence="6">ABC transporter substrate-binding protein</fullName>
    </submittedName>
</protein>
<dbReference type="AlphaFoldDB" id="A0A4V6PIE4"/>
<dbReference type="Gene3D" id="3.40.190.10">
    <property type="entry name" value="Periplasmic binding protein-like II"/>
    <property type="match status" value="1"/>
</dbReference>
<comment type="similarity">
    <text evidence="1">Belongs to the bacterial solute-binding protein 5 family.</text>
</comment>
<dbReference type="InterPro" id="IPR039424">
    <property type="entry name" value="SBP_5"/>
</dbReference>
<dbReference type="Gene3D" id="3.10.105.10">
    <property type="entry name" value="Dipeptide-binding Protein, Domain 3"/>
    <property type="match status" value="1"/>
</dbReference>
<dbReference type="Pfam" id="PF00496">
    <property type="entry name" value="SBP_bac_5"/>
    <property type="match status" value="1"/>
</dbReference>
<gene>
    <name evidence="6" type="ORF">E1809_15540</name>
</gene>
<accession>A0A4V6PIE4</accession>
<dbReference type="Gene3D" id="3.90.76.10">
    <property type="entry name" value="Dipeptide-binding Protein, Domain 1"/>
    <property type="match status" value="1"/>
</dbReference>
<dbReference type="EMBL" id="SMRU01000018">
    <property type="protein sequence ID" value="TDF93644.1"/>
    <property type="molecule type" value="Genomic_DNA"/>
</dbReference>
<dbReference type="GO" id="GO:1904680">
    <property type="term" value="F:peptide transmembrane transporter activity"/>
    <property type="evidence" value="ECO:0007669"/>
    <property type="project" value="TreeGrafter"/>
</dbReference>
<comment type="caution">
    <text evidence="6">The sequence shown here is derived from an EMBL/GenBank/DDBJ whole genome shotgun (WGS) entry which is preliminary data.</text>
</comment>
<dbReference type="GO" id="GO:0042597">
    <property type="term" value="C:periplasmic space"/>
    <property type="evidence" value="ECO:0007669"/>
    <property type="project" value="UniProtKB-ARBA"/>
</dbReference>
<proteinExistence type="inferred from homology"/>
<evidence type="ECO:0000313" key="6">
    <source>
        <dbReference type="EMBL" id="TDF93644.1"/>
    </source>
</evidence>
<keyword evidence="3 4" id="KW-0732">Signal</keyword>
<dbReference type="SUPFAM" id="SSF53850">
    <property type="entry name" value="Periplasmic binding protein-like II"/>
    <property type="match status" value="1"/>
</dbReference>
<dbReference type="OrthoDB" id="9764591at2"/>